<evidence type="ECO:0000313" key="3">
    <source>
        <dbReference type="EMBL" id="AQS35941.1"/>
    </source>
</evidence>
<evidence type="ECO:0000313" key="4">
    <source>
        <dbReference type="Proteomes" id="UP000189545"/>
    </source>
</evidence>
<dbReference type="InterPro" id="IPR012495">
    <property type="entry name" value="TadE-like_dom"/>
</dbReference>
<sequence length="152" mass="16709">MRFQKGVYAVEFALVGGFFLILLFAIIEVGRLMYTYNVLHEASRRAARIAVVCQVSDTDIGHMALFYGADLIPNLTTANLSISYLDELGNAATGTNIAMVRADISNYQHQFLVPGMSRAISSPTFSTYLPRESLGVYHVDDEDPGSGYIDCN</sequence>
<keyword evidence="1" id="KW-0812">Transmembrane</keyword>
<dbReference type="AlphaFoldDB" id="A0A1S6HK81"/>
<dbReference type="RefSeq" id="WP_077751287.1">
    <property type="nucleotide sequence ID" value="NZ_CP014782.1"/>
</dbReference>
<reference evidence="3 4" key="1">
    <citation type="submission" date="2016-03" db="EMBL/GenBank/DDBJ databases">
        <title>Complete genome sequence of Shewanella psychrophila WP2, a deep sea bacterium isolated from west Pacific sediment.</title>
        <authorList>
            <person name="Xu G."/>
            <person name="Jian H."/>
        </authorList>
    </citation>
    <scope>NUCLEOTIDE SEQUENCE [LARGE SCALE GENOMIC DNA]</scope>
    <source>
        <strain evidence="3 4">WP2</strain>
    </source>
</reference>
<evidence type="ECO:0000259" key="2">
    <source>
        <dbReference type="Pfam" id="PF07811"/>
    </source>
</evidence>
<keyword evidence="1" id="KW-0472">Membrane</keyword>
<dbReference type="EMBL" id="CP014782">
    <property type="protein sequence ID" value="AQS35941.1"/>
    <property type="molecule type" value="Genomic_DNA"/>
</dbReference>
<accession>A0A1S6HK81</accession>
<gene>
    <name evidence="3" type="ORF">Sps_00748</name>
</gene>
<protein>
    <submittedName>
        <fullName evidence="3">TadE-like protein</fullName>
    </submittedName>
</protein>
<proteinExistence type="predicted"/>
<dbReference type="OrthoDB" id="6948598at2"/>
<name>A0A1S6HK81_9GAMM</name>
<organism evidence="3 4">
    <name type="scientific">Shewanella psychrophila</name>
    <dbReference type="NCBI Taxonomy" id="225848"/>
    <lineage>
        <taxon>Bacteria</taxon>
        <taxon>Pseudomonadati</taxon>
        <taxon>Pseudomonadota</taxon>
        <taxon>Gammaproteobacteria</taxon>
        <taxon>Alteromonadales</taxon>
        <taxon>Shewanellaceae</taxon>
        <taxon>Shewanella</taxon>
    </lineage>
</organism>
<feature type="domain" description="TadE-like" evidence="2">
    <location>
        <begin position="6"/>
        <end position="48"/>
    </location>
</feature>
<dbReference type="Proteomes" id="UP000189545">
    <property type="component" value="Chromosome"/>
</dbReference>
<keyword evidence="4" id="KW-1185">Reference proteome</keyword>
<evidence type="ECO:0000256" key="1">
    <source>
        <dbReference type="SAM" id="Phobius"/>
    </source>
</evidence>
<dbReference type="STRING" id="225848.Sps_00748"/>
<feature type="transmembrane region" description="Helical" evidence="1">
    <location>
        <begin position="6"/>
        <end position="27"/>
    </location>
</feature>
<dbReference type="KEGG" id="spsw:Sps_00748"/>
<keyword evidence="1" id="KW-1133">Transmembrane helix</keyword>
<dbReference type="Pfam" id="PF07811">
    <property type="entry name" value="TadE"/>
    <property type="match status" value="1"/>
</dbReference>